<evidence type="ECO:0000313" key="1">
    <source>
        <dbReference type="EMBL" id="MBC1457244.1"/>
    </source>
</evidence>
<proteinExistence type="predicted"/>
<dbReference type="AlphaFoldDB" id="A0A841YUU7"/>
<dbReference type="Proteomes" id="UP000569903">
    <property type="component" value="Unassembled WGS sequence"/>
</dbReference>
<dbReference type="EMBL" id="JAARQN010000003">
    <property type="protein sequence ID" value="MBC1457244.1"/>
    <property type="molecule type" value="Genomic_DNA"/>
</dbReference>
<gene>
    <name evidence="1" type="ORF">HB850_05710</name>
</gene>
<dbReference type="RefSeq" id="WP_185388546.1">
    <property type="nucleotide sequence ID" value="NZ_JAARQN010000003.1"/>
</dbReference>
<reference evidence="1 2" key="1">
    <citation type="submission" date="2020-03" db="EMBL/GenBank/DDBJ databases">
        <title>Soil Listeria distribution.</title>
        <authorList>
            <person name="Liao J."/>
            <person name="Wiedmann M."/>
        </authorList>
    </citation>
    <scope>NUCLEOTIDE SEQUENCE [LARGE SCALE GENOMIC DNA]</scope>
    <source>
        <strain evidence="1 2">FSL L7-1614</strain>
    </source>
</reference>
<evidence type="ECO:0000313" key="2">
    <source>
        <dbReference type="Proteomes" id="UP000569903"/>
    </source>
</evidence>
<organism evidence="1 2">
    <name type="scientific">Listeria newyorkensis</name>
    <dbReference type="NCBI Taxonomy" id="1497681"/>
    <lineage>
        <taxon>Bacteria</taxon>
        <taxon>Bacillati</taxon>
        <taxon>Bacillota</taxon>
        <taxon>Bacilli</taxon>
        <taxon>Bacillales</taxon>
        <taxon>Listeriaceae</taxon>
        <taxon>Listeria</taxon>
    </lineage>
</organism>
<comment type="caution">
    <text evidence="1">The sequence shown here is derived from an EMBL/GenBank/DDBJ whole genome shotgun (WGS) entry which is preliminary data.</text>
</comment>
<protein>
    <recommendedName>
        <fullName evidence="3">Integrase catalytic domain-containing protein</fullName>
    </recommendedName>
</protein>
<name>A0A841YUU7_9LIST</name>
<evidence type="ECO:0008006" key="3">
    <source>
        <dbReference type="Google" id="ProtNLM"/>
    </source>
</evidence>
<accession>A0A841YUU7</accession>
<dbReference type="SUPFAM" id="SSF53098">
    <property type="entry name" value="Ribonuclease H-like"/>
    <property type="match status" value="1"/>
</dbReference>
<dbReference type="InterPro" id="IPR012337">
    <property type="entry name" value="RNaseH-like_sf"/>
</dbReference>
<sequence>MTKELATSLIQGSKLWQLGTKIIHSDKGSQYTSDLFEYVLATHGMPRRQCSNQEYVFSQCFQMLQEAIAGIDTYIRWYNEESISLVA</sequence>